<dbReference type="PANTHER" id="PTHR15711:SF22">
    <property type="entry name" value="RAP-GAP DOMAIN-CONTAINING PROTEIN"/>
    <property type="match status" value="1"/>
</dbReference>
<gene>
    <name evidence="3" type="ORF">EZS28_027398</name>
</gene>
<dbReference type="Gene3D" id="3.40.50.11210">
    <property type="entry name" value="Rap/Ran-GAP"/>
    <property type="match status" value="1"/>
</dbReference>
<comment type="caution">
    <text evidence="3">The sequence shown here is derived from an EMBL/GenBank/DDBJ whole genome shotgun (WGS) entry which is preliminary data.</text>
</comment>
<dbReference type="AlphaFoldDB" id="A0A5J4V2A2"/>
<proteinExistence type="predicted"/>
<dbReference type="InterPro" id="IPR035974">
    <property type="entry name" value="Rap/Ran-GAP_sf"/>
</dbReference>
<evidence type="ECO:0000313" key="4">
    <source>
        <dbReference type="Proteomes" id="UP000324800"/>
    </source>
</evidence>
<dbReference type="GO" id="GO:0005096">
    <property type="term" value="F:GTPase activator activity"/>
    <property type="evidence" value="ECO:0007669"/>
    <property type="project" value="UniProtKB-KW"/>
</dbReference>
<accession>A0A5J4V2A2</accession>
<dbReference type="PANTHER" id="PTHR15711">
    <property type="entry name" value="RAP GTPASE-ACTIVATING PROTEIN"/>
    <property type="match status" value="1"/>
</dbReference>
<dbReference type="PROSITE" id="PS50085">
    <property type="entry name" value="RAPGAP"/>
    <property type="match status" value="1"/>
</dbReference>
<evidence type="ECO:0000259" key="2">
    <source>
        <dbReference type="PROSITE" id="PS50085"/>
    </source>
</evidence>
<dbReference type="EMBL" id="SNRW01010064">
    <property type="protein sequence ID" value="KAA6377076.1"/>
    <property type="molecule type" value="Genomic_DNA"/>
</dbReference>
<dbReference type="GO" id="GO:0005737">
    <property type="term" value="C:cytoplasm"/>
    <property type="evidence" value="ECO:0007669"/>
    <property type="project" value="TreeGrafter"/>
</dbReference>
<organism evidence="3 4">
    <name type="scientific">Streblomastix strix</name>
    <dbReference type="NCBI Taxonomy" id="222440"/>
    <lineage>
        <taxon>Eukaryota</taxon>
        <taxon>Metamonada</taxon>
        <taxon>Preaxostyla</taxon>
        <taxon>Oxymonadida</taxon>
        <taxon>Streblomastigidae</taxon>
        <taxon>Streblomastix</taxon>
    </lineage>
</organism>
<dbReference type="OrthoDB" id="2499658at2759"/>
<dbReference type="InterPro" id="IPR050989">
    <property type="entry name" value="Rap1_Ran_GAP"/>
</dbReference>
<dbReference type="SUPFAM" id="SSF111347">
    <property type="entry name" value="Rap/Ran-GAP"/>
    <property type="match status" value="1"/>
</dbReference>
<feature type="domain" description="Rap-GAP" evidence="2">
    <location>
        <begin position="1"/>
        <end position="99"/>
    </location>
</feature>
<sequence length="99" mass="11017">MKVGVLSYKGGQTHESDMFSNKNGSPEFNQFLNFIGSHIQLSGFDGYSGDLDVSDKHLDGHSHNRQIIRDSLGMIMQLSCSNILDQNIINVMRSSELVN</sequence>
<keyword evidence="1" id="KW-0343">GTPase activation</keyword>
<protein>
    <recommendedName>
        <fullName evidence="2">Rap-GAP domain-containing protein</fullName>
    </recommendedName>
</protein>
<dbReference type="GO" id="GO:0051056">
    <property type="term" value="P:regulation of small GTPase mediated signal transduction"/>
    <property type="evidence" value="ECO:0007669"/>
    <property type="project" value="InterPro"/>
</dbReference>
<name>A0A5J4V2A2_9EUKA</name>
<dbReference type="InterPro" id="IPR000331">
    <property type="entry name" value="Rap/Ran_GAP_dom"/>
</dbReference>
<dbReference type="Pfam" id="PF02145">
    <property type="entry name" value="Rap_GAP"/>
    <property type="match status" value="1"/>
</dbReference>
<reference evidence="3 4" key="1">
    <citation type="submission" date="2019-03" db="EMBL/GenBank/DDBJ databases">
        <title>Single cell metagenomics reveals metabolic interactions within the superorganism composed of flagellate Streblomastix strix and complex community of Bacteroidetes bacteria on its surface.</title>
        <authorList>
            <person name="Treitli S.C."/>
            <person name="Kolisko M."/>
            <person name="Husnik F."/>
            <person name="Keeling P."/>
            <person name="Hampl V."/>
        </authorList>
    </citation>
    <scope>NUCLEOTIDE SEQUENCE [LARGE SCALE GENOMIC DNA]</scope>
    <source>
        <strain evidence="3">ST1C</strain>
    </source>
</reference>
<evidence type="ECO:0000256" key="1">
    <source>
        <dbReference type="ARBA" id="ARBA00022468"/>
    </source>
</evidence>
<dbReference type="Proteomes" id="UP000324800">
    <property type="component" value="Unassembled WGS sequence"/>
</dbReference>
<evidence type="ECO:0000313" key="3">
    <source>
        <dbReference type="EMBL" id="KAA6377076.1"/>
    </source>
</evidence>